<organism evidence="12 13">
    <name type="scientific">Weissella soli</name>
    <dbReference type="NCBI Taxonomy" id="155866"/>
    <lineage>
        <taxon>Bacteria</taxon>
        <taxon>Bacillati</taxon>
        <taxon>Bacillota</taxon>
        <taxon>Bacilli</taxon>
        <taxon>Lactobacillales</taxon>
        <taxon>Lactobacillaceae</taxon>
        <taxon>Weissella</taxon>
    </lineage>
</organism>
<keyword evidence="5" id="KW-0677">Repeat</keyword>
<dbReference type="InterPro" id="IPR005480">
    <property type="entry name" value="CPSase_lsu_oligo"/>
</dbReference>
<evidence type="ECO:0000256" key="2">
    <source>
        <dbReference type="ARBA" id="ARBA00001946"/>
    </source>
</evidence>
<keyword evidence="4" id="KW-0436">Ligase</keyword>
<evidence type="ECO:0000256" key="10">
    <source>
        <dbReference type="ARBA" id="ARBA00047359"/>
    </source>
</evidence>
<dbReference type="KEGG" id="wso:WSWS_00457"/>
<dbReference type="GO" id="GO:0005737">
    <property type="term" value="C:cytoplasm"/>
    <property type="evidence" value="ECO:0007669"/>
    <property type="project" value="TreeGrafter"/>
</dbReference>
<dbReference type="GO" id="GO:0006541">
    <property type="term" value="P:glutamine metabolic process"/>
    <property type="evidence" value="ECO:0007669"/>
    <property type="project" value="TreeGrafter"/>
</dbReference>
<dbReference type="SUPFAM" id="SSF52440">
    <property type="entry name" value="PreATP-grasp domain"/>
    <property type="match status" value="2"/>
</dbReference>
<dbReference type="Gene3D" id="1.10.1030.10">
    <property type="entry name" value="Carbamoyl-phosphate synthetase, large subunit oligomerisation domain"/>
    <property type="match status" value="1"/>
</dbReference>
<keyword evidence="13" id="KW-1185">Reference proteome</keyword>
<dbReference type="InterPro" id="IPR011761">
    <property type="entry name" value="ATP-grasp"/>
</dbReference>
<dbReference type="Pfam" id="PF02786">
    <property type="entry name" value="CPSase_L_D2"/>
    <property type="match status" value="1"/>
</dbReference>
<protein>
    <recommendedName>
        <fullName evidence="9">carbamoyl-phosphate synthase (ammonia)</fullName>
        <ecNumber evidence="9">6.3.4.16</ecNumber>
    </recommendedName>
</protein>
<dbReference type="InterPro" id="IPR013815">
    <property type="entry name" value="ATP_grasp_subdomain_1"/>
</dbReference>
<dbReference type="EMBL" id="QRAS01000001">
    <property type="protein sequence ID" value="RDL11668.1"/>
    <property type="molecule type" value="Genomic_DNA"/>
</dbReference>
<dbReference type="PRINTS" id="PR00098">
    <property type="entry name" value="CPSASE"/>
</dbReference>
<evidence type="ECO:0000256" key="7">
    <source>
        <dbReference type="ARBA" id="ARBA00022840"/>
    </source>
</evidence>
<keyword evidence="6" id="KW-0547">Nucleotide-binding</keyword>
<keyword evidence="8" id="KW-0464">Manganese</keyword>
<evidence type="ECO:0000256" key="8">
    <source>
        <dbReference type="ARBA" id="ARBA00023211"/>
    </source>
</evidence>
<dbReference type="SMART" id="SM01096">
    <property type="entry name" value="CPSase_L_D3"/>
    <property type="match status" value="1"/>
</dbReference>
<dbReference type="GO" id="GO:0005524">
    <property type="term" value="F:ATP binding"/>
    <property type="evidence" value="ECO:0007669"/>
    <property type="project" value="UniProtKB-UniRule"/>
</dbReference>
<dbReference type="EC" id="6.3.4.16" evidence="9"/>
<comment type="cofactor">
    <cofactor evidence="2">
        <name>Mg(2+)</name>
        <dbReference type="ChEBI" id="CHEBI:18420"/>
    </cofactor>
</comment>
<dbReference type="Gene3D" id="3.30.470.20">
    <property type="entry name" value="ATP-grasp fold, B domain"/>
    <property type="match status" value="1"/>
</dbReference>
<dbReference type="Pfam" id="PF25596">
    <property type="entry name" value="CPSase_L_D1"/>
    <property type="match status" value="2"/>
</dbReference>
<dbReference type="GO" id="GO:0004088">
    <property type="term" value="F:carbamoyl-phosphate synthase (glutamine-hydrolyzing) activity"/>
    <property type="evidence" value="ECO:0007669"/>
    <property type="project" value="TreeGrafter"/>
</dbReference>
<evidence type="ECO:0000256" key="4">
    <source>
        <dbReference type="ARBA" id="ARBA00022598"/>
    </source>
</evidence>
<dbReference type="Gene3D" id="3.40.50.20">
    <property type="match status" value="2"/>
</dbReference>
<evidence type="ECO:0000256" key="1">
    <source>
        <dbReference type="ARBA" id="ARBA00001936"/>
    </source>
</evidence>
<evidence type="ECO:0000313" key="12">
    <source>
        <dbReference type="EMBL" id="RDL11668.1"/>
    </source>
</evidence>
<evidence type="ECO:0000256" key="6">
    <source>
        <dbReference type="ARBA" id="ARBA00022741"/>
    </source>
</evidence>
<name>A0A288Q839_9LACO</name>
<accession>A0A288Q839</accession>
<dbReference type="PANTHER" id="PTHR11405:SF53">
    <property type="entry name" value="CARBAMOYL-PHOSPHATE SYNTHASE [AMMONIA], MITOCHONDRIAL"/>
    <property type="match status" value="1"/>
</dbReference>
<dbReference type="Proteomes" id="UP000254912">
    <property type="component" value="Unassembled WGS sequence"/>
</dbReference>
<dbReference type="GeneID" id="94545663"/>
<dbReference type="AlphaFoldDB" id="A0A288Q839"/>
<dbReference type="RefSeq" id="WP_070229739.1">
    <property type="nucleotide sequence ID" value="NZ_BJYO01000002.1"/>
</dbReference>
<evidence type="ECO:0000259" key="11">
    <source>
        <dbReference type="PROSITE" id="PS50975"/>
    </source>
</evidence>
<gene>
    <name evidence="12" type="ORF">DFP99_0086</name>
</gene>
<dbReference type="PROSITE" id="PS50975">
    <property type="entry name" value="ATP_GRASP"/>
    <property type="match status" value="1"/>
</dbReference>
<evidence type="ECO:0000313" key="13">
    <source>
        <dbReference type="Proteomes" id="UP000254912"/>
    </source>
</evidence>
<dbReference type="Pfam" id="PF02787">
    <property type="entry name" value="CPSase_L_D3"/>
    <property type="match status" value="1"/>
</dbReference>
<keyword evidence="7" id="KW-0067">ATP-binding</keyword>
<feature type="domain" description="ATP-grasp" evidence="11">
    <location>
        <begin position="125"/>
        <end position="319"/>
    </location>
</feature>
<dbReference type="PANTHER" id="PTHR11405">
    <property type="entry name" value="CARBAMOYLTRANSFERASE FAMILY MEMBER"/>
    <property type="match status" value="1"/>
</dbReference>
<dbReference type="InterPro" id="IPR005483">
    <property type="entry name" value="CPSase_dom"/>
</dbReference>
<dbReference type="InterPro" id="IPR016185">
    <property type="entry name" value="PreATP-grasp_dom_sf"/>
</dbReference>
<proteinExistence type="inferred from homology"/>
<dbReference type="GO" id="GO:0046872">
    <property type="term" value="F:metal ion binding"/>
    <property type="evidence" value="ECO:0007669"/>
    <property type="project" value="InterPro"/>
</dbReference>
<evidence type="ECO:0000256" key="3">
    <source>
        <dbReference type="ARBA" id="ARBA00009799"/>
    </source>
</evidence>
<dbReference type="SUPFAM" id="SSF56059">
    <property type="entry name" value="Glutathione synthetase ATP-binding domain-like"/>
    <property type="match status" value="1"/>
</dbReference>
<sequence>MSEKILIIGGSANDFGRETESDLASYQMISMLRKRGHEIILVDDNPYSFTFERDDIQAITATLDAPTLVTIITEHEITAIVASLGGLTAIRLSAEIQELMQADAPEILGLSLAVMQATQNSKALQEHLATINEPVVKTRLANTVAEAFDAAREFGFPVVIRPVAPMGETLRMQIDDAESLEDGIETALHRSLTHQANIDQSIAGYREVAVVAMRDRQDNMLMIGGVEDLDPVGIHSADSISITPLQTLSDPAMQILRQSTFRILRGFNIRGLTEVRFAVEPNTQEYVVTRVTPYFDRTSSLLMVATGYPVIPVLTGLLLGETLDKVKIPSVYAENTAMLEPTMDHIVVRFPVFSFGELEADWIVTDHRLGTVQKSVGATIGVGRSLEEALEKAIRAAHFNNRSFSPTVMNSLSEDDLIEQIIHPRDNRILVLIEALRRGYMVDELAELTKIDAFYFYKLRRIMELERDVSTAPWDLDTLKDAKYYGLSDGLIAKLWDDEYENIRRYRWDNNVLPTYKAFEPSAGEFEESVSQYYSTFESENESEQLSDKSALVIGTGAFRLGDGAAASFAMASVASELRRLNVPTIVMNNNPHDLLFIPQIADKHYFEPLEISDVMNVIEIERPYHIFVPGNRIKLITSLRQLGLRVHVIPKSKYLPASVEYDETQTIINYFFNGERLYVLAVTQHDNEGIQIDHNVLTESLVDSLPTPELAVLSPGLYQLVTDHLPITEAVTADDIRPMPFTHVAFLSKVTGINWLRMVVRYMLHAQTSADEHILTHWDEQDWLMDTARLRYVDPDYAEHLNIKDVVDNGRFAMGATLKKLG</sequence>
<comment type="cofactor">
    <cofactor evidence="1">
        <name>Mn(2+)</name>
        <dbReference type="ChEBI" id="CHEBI:29035"/>
    </cofactor>
</comment>
<comment type="caution">
    <text evidence="12">The sequence shown here is derived from an EMBL/GenBank/DDBJ whole genome shotgun (WGS) entry which is preliminary data.</text>
</comment>
<comment type="catalytic activity">
    <reaction evidence="10">
        <text>hydrogencarbonate + NH4(+) + 2 ATP = carbamoyl phosphate + 2 ADP + phosphate + 2 H(+)</text>
        <dbReference type="Rhea" id="RHEA:18029"/>
        <dbReference type="ChEBI" id="CHEBI:15378"/>
        <dbReference type="ChEBI" id="CHEBI:17544"/>
        <dbReference type="ChEBI" id="CHEBI:28938"/>
        <dbReference type="ChEBI" id="CHEBI:30616"/>
        <dbReference type="ChEBI" id="CHEBI:43474"/>
        <dbReference type="ChEBI" id="CHEBI:58228"/>
        <dbReference type="ChEBI" id="CHEBI:456216"/>
        <dbReference type="EC" id="6.3.4.16"/>
    </reaction>
</comment>
<dbReference type="GO" id="GO:0004087">
    <property type="term" value="F:carbamoyl-phosphate synthase (ammonia) activity"/>
    <property type="evidence" value="ECO:0007669"/>
    <property type="project" value="UniProtKB-EC"/>
</dbReference>
<dbReference type="InterPro" id="IPR036897">
    <property type="entry name" value="CarbamoylP_synth_lsu_oligo_sf"/>
</dbReference>
<evidence type="ECO:0000256" key="5">
    <source>
        <dbReference type="ARBA" id="ARBA00022737"/>
    </source>
</evidence>
<comment type="similarity">
    <text evidence="3">Belongs to the CarB family.</text>
</comment>
<reference evidence="12 13" key="1">
    <citation type="submission" date="2018-07" db="EMBL/GenBank/DDBJ databases">
        <title>Genomic Encyclopedia of Type Strains, Phase III (KMG-III): the genomes of soil and plant-associated and newly described type strains.</title>
        <authorList>
            <person name="Whitman W."/>
        </authorList>
    </citation>
    <scope>NUCLEOTIDE SEQUENCE [LARGE SCALE GENOMIC DNA]</scope>
    <source>
        <strain evidence="12 13">CECT 7031</strain>
    </source>
</reference>
<evidence type="ECO:0000256" key="9">
    <source>
        <dbReference type="ARBA" id="ARBA00044063"/>
    </source>
</evidence>
<dbReference type="Gene3D" id="3.30.1490.20">
    <property type="entry name" value="ATP-grasp fold, A domain"/>
    <property type="match status" value="1"/>
</dbReference>
<dbReference type="InterPro" id="IPR058047">
    <property type="entry name" value="CPSase_preATP-grasp"/>
</dbReference>
<dbReference type="InterPro" id="IPR005479">
    <property type="entry name" value="CPAse_ATP-bd"/>
</dbReference>
<dbReference type="SUPFAM" id="SSF48108">
    <property type="entry name" value="Carbamoyl phosphate synthetase, large subunit connection domain"/>
    <property type="match status" value="1"/>
</dbReference>